<accession>A0A5B9QFP0</accession>
<dbReference type="Proteomes" id="UP000323917">
    <property type="component" value="Chromosome"/>
</dbReference>
<gene>
    <name evidence="3" type="ORF">Pr1d_04120</name>
</gene>
<evidence type="ECO:0000256" key="2">
    <source>
        <dbReference type="SAM" id="Phobius"/>
    </source>
</evidence>
<dbReference type="EMBL" id="CP042913">
    <property type="protein sequence ID" value="QEG33151.1"/>
    <property type="molecule type" value="Genomic_DNA"/>
</dbReference>
<protein>
    <submittedName>
        <fullName evidence="3">Uncharacterized protein</fullName>
    </submittedName>
</protein>
<dbReference type="OrthoDB" id="266981at2"/>
<keyword evidence="2" id="KW-1133">Transmembrane helix</keyword>
<dbReference type="AlphaFoldDB" id="A0A5B9QFP0"/>
<organism evidence="3 4">
    <name type="scientific">Bythopirellula goksoeyrii</name>
    <dbReference type="NCBI Taxonomy" id="1400387"/>
    <lineage>
        <taxon>Bacteria</taxon>
        <taxon>Pseudomonadati</taxon>
        <taxon>Planctomycetota</taxon>
        <taxon>Planctomycetia</taxon>
        <taxon>Pirellulales</taxon>
        <taxon>Lacipirellulaceae</taxon>
        <taxon>Bythopirellula</taxon>
    </lineage>
</organism>
<sequence>MWCRQCQQDVPAVARSSQGPLVCPCCRRELNLGNLADVADTGISLDCYEQEPHEYEPSARPIDSISQGESYEKLRRIGRQLRSPYRTEISISSPPTASGSWRSLSMSNDASDAPQLRQVAKQAQQDELSNSTQTSWLLCCLLAIGTVGFAAGVLVLAGSAAFDLAQVWQWGMTTTIAAEGLLIVALTWMATRLWYNSRRLNHQLRGVDEQLVEIHEMAGSLSAGQLSASQNYYHHFSQVANPHMLVANLRGQVDQLAERIGG</sequence>
<feature type="compositionally biased region" description="Polar residues" evidence="1">
    <location>
        <begin position="89"/>
        <end position="108"/>
    </location>
</feature>
<proteinExistence type="predicted"/>
<keyword evidence="2" id="KW-0812">Transmembrane</keyword>
<feature type="region of interest" description="Disordered" evidence="1">
    <location>
        <begin position="88"/>
        <end position="108"/>
    </location>
</feature>
<feature type="transmembrane region" description="Helical" evidence="2">
    <location>
        <begin position="168"/>
        <end position="195"/>
    </location>
</feature>
<feature type="transmembrane region" description="Helical" evidence="2">
    <location>
        <begin position="136"/>
        <end position="162"/>
    </location>
</feature>
<evidence type="ECO:0000313" key="4">
    <source>
        <dbReference type="Proteomes" id="UP000323917"/>
    </source>
</evidence>
<dbReference type="RefSeq" id="WP_148071955.1">
    <property type="nucleotide sequence ID" value="NZ_CP042913.1"/>
</dbReference>
<name>A0A5B9QFP0_9BACT</name>
<reference evidence="3 4" key="1">
    <citation type="submission" date="2019-08" db="EMBL/GenBank/DDBJ databases">
        <title>Deep-cultivation of Planctomycetes and their phenomic and genomic characterization uncovers novel biology.</title>
        <authorList>
            <person name="Wiegand S."/>
            <person name="Jogler M."/>
            <person name="Boedeker C."/>
            <person name="Pinto D."/>
            <person name="Vollmers J."/>
            <person name="Rivas-Marin E."/>
            <person name="Kohn T."/>
            <person name="Peeters S.H."/>
            <person name="Heuer A."/>
            <person name="Rast P."/>
            <person name="Oberbeckmann S."/>
            <person name="Bunk B."/>
            <person name="Jeske O."/>
            <person name="Meyerdierks A."/>
            <person name="Storesund J.E."/>
            <person name="Kallscheuer N."/>
            <person name="Luecker S."/>
            <person name="Lage O.M."/>
            <person name="Pohl T."/>
            <person name="Merkel B.J."/>
            <person name="Hornburger P."/>
            <person name="Mueller R.-W."/>
            <person name="Bruemmer F."/>
            <person name="Labrenz M."/>
            <person name="Spormann A.M."/>
            <person name="Op den Camp H."/>
            <person name="Overmann J."/>
            <person name="Amann R."/>
            <person name="Jetten M.S.M."/>
            <person name="Mascher T."/>
            <person name="Medema M.H."/>
            <person name="Devos D.P."/>
            <person name="Kaster A.-K."/>
            <person name="Ovreas L."/>
            <person name="Rohde M."/>
            <person name="Galperin M.Y."/>
            <person name="Jogler C."/>
        </authorList>
    </citation>
    <scope>NUCLEOTIDE SEQUENCE [LARGE SCALE GENOMIC DNA]</scope>
    <source>
        <strain evidence="3 4">Pr1d</strain>
    </source>
</reference>
<evidence type="ECO:0000313" key="3">
    <source>
        <dbReference type="EMBL" id="QEG33151.1"/>
    </source>
</evidence>
<keyword evidence="4" id="KW-1185">Reference proteome</keyword>
<keyword evidence="2" id="KW-0472">Membrane</keyword>
<dbReference type="KEGG" id="bgok:Pr1d_04120"/>
<evidence type="ECO:0000256" key="1">
    <source>
        <dbReference type="SAM" id="MobiDB-lite"/>
    </source>
</evidence>